<dbReference type="SMART" id="SM00343">
    <property type="entry name" value="ZnF_C2HC"/>
    <property type="match status" value="2"/>
</dbReference>
<dbReference type="PROSITE" id="PS50158">
    <property type="entry name" value="ZF_CCHC"/>
    <property type="match status" value="1"/>
</dbReference>
<protein>
    <recommendedName>
        <fullName evidence="2">CCHC-type domain-containing protein</fullName>
    </recommendedName>
</protein>
<keyword evidence="1" id="KW-0479">Metal-binding</keyword>
<organism evidence="3">
    <name type="scientific">Tanacetum cinerariifolium</name>
    <name type="common">Dalmatian daisy</name>
    <name type="synonym">Chrysanthemum cinerariifolium</name>
    <dbReference type="NCBI Taxonomy" id="118510"/>
    <lineage>
        <taxon>Eukaryota</taxon>
        <taxon>Viridiplantae</taxon>
        <taxon>Streptophyta</taxon>
        <taxon>Embryophyta</taxon>
        <taxon>Tracheophyta</taxon>
        <taxon>Spermatophyta</taxon>
        <taxon>Magnoliopsida</taxon>
        <taxon>eudicotyledons</taxon>
        <taxon>Gunneridae</taxon>
        <taxon>Pentapetalae</taxon>
        <taxon>asterids</taxon>
        <taxon>campanulids</taxon>
        <taxon>Asterales</taxon>
        <taxon>Asteraceae</taxon>
        <taxon>Asteroideae</taxon>
        <taxon>Anthemideae</taxon>
        <taxon>Anthemidinae</taxon>
        <taxon>Tanacetum</taxon>
    </lineage>
</organism>
<dbReference type="Gene3D" id="4.10.60.10">
    <property type="entry name" value="Zinc finger, CCHC-type"/>
    <property type="match status" value="1"/>
</dbReference>
<feature type="non-terminal residue" evidence="3">
    <location>
        <position position="1"/>
    </location>
</feature>
<dbReference type="AlphaFoldDB" id="A0A699T5P8"/>
<dbReference type="InterPro" id="IPR001878">
    <property type="entry name" value="Znf_CCHC"/>
</dbReference>
<evidence type="ECO:0000313" key="3">
    <source>
        <dbReference type="EMBL" id="GFD04739.1"/>
    </source>
</evidence>
<feature type="domain" description="CCHC-type" evidence="2">
    <location>
        <begin position="48"/>
        <end position="62"/>
    </location>
</feature>
<accession>A0A699T5P8</accession>
<dbReference type="GO" id="GO:0003676">
    <property type="term" value="F:nucleic acid binding"/>
    <property type="evidence" value="ECO:0007669"/>
    <property type="project" value="InterPro"/>
</dbReference>
<keyword evidence="1" id="KW-0863">Zinc-finger</keyword>
<comment type="caution">
    <text evidence="3">The sequence shown here is derived from an EMBL/GenBank/DDBJ whole genome shotgun (WGS) entry which is preliminary data.</text>
</comment>
<reference evidence="3" key="1">
    <citation type="journal article" date="2019" name="Sci. Rep.">
        <title>Draft genome of Tanacetum cinerariifolium, the natural source of mosquito coil.</title>
        <authorList>
            <person name="Yamashiro T."/>
            <person name="Shiraishi A."/>
            <person name="Satake H."/>
            <person name="Nakayama K."/>
        </authorList>
    </citation>
    <scope>NUCLEOTIDE SEQUENCE</scope>
</reference>
<evidence type="ECO:0000256" key="1">
    <source>
        <dbReference type="PROSITE-ProRule" id="PRU00047"/>
    </source>
</evidence>
<dbReference type="GO" id="GO:0008270">
    <property type="term" value="F:zinc ion binding"/>
    <property type="evidence" value="ECO:0007669"/>
    <property type="project" value="UniProtKB-KW"/>
</dbReference>
<proteinExistence type="predicted"/>
<gene>
    <name evidence="3" type="ORF">Tci_876708</name>
</gene>
<keyword evidence="1" id="KW-0862">Zinc</keyword>
<dbReference type="Pfam" id="PF00098">
    <property type="entry name" value="zf-CCHC"/>
    <property type="match status" value="1"/>
</dbReference>
<name>A0A699T5P8_TANCI</name>
<dbReference type="InterPro" id="IPR036875">
    <property type="entry name" value="Znf_CCHC_sf"/>
</dbReference>
<dbReference type="EMBL" id="BKCJ011213759">
    <property type="protein sequence ID" value="GFD04739.1"/>
    <property type="molecule type" value="Genomic_DNA"/>
</dbReference>
<sequence length="102" mass="11379">LRVDNKRTRSGNAFATTANPVGRENTGAWPKCTTCNSYHAPKGPCRTCFNCNRLGHFVKDCRFVPRNLNPINVRNPTPTRGACYECGSMDHLKLACPRLNRA</sequence>
<evidence type="ECO:0000259" key="2">
    <source>
        <dbReference type="PROSITE" id="PS50158"/>
    </source>
</evidence>
<dbReference type="SUPFAM" id="SSF57756">
    <property type="entry name" value="Retrovirus zinc finger-like domains"/>
    <property type="match status" value="1"/>
</dbReference>